<protein>
    <submittedName>
        <fullName evidence="5">Upf0554 protein</fullName>
    </submittedName>
</protein>
<proteinExistence type="inferred from homology"/>
<feature type="non-terminal residue" evidence="5">
    <location>
        <position position="221"/>
    </location>
</feature>
<dbReference type="AlphaFoldDB" id="A0A061RCY6"/>
<evidence type="ECO:0000256" key="3">
    <source>
        <dbReference type="ARBA" id="ARBA00022677"/>
    </source>
</evidence>
<evidence type="ECO:0000256" key="2">
    <source>
        <dbReference type="ARBA" id="ARBA00008300"/>
    </source>
</evidence>
<dbReference type="PANTHER" id="PTHR13390">
    <property type="entry name" value="LIPASE"/>
    <property type="match status" value="1"/>
</dbReference>
<gene>
    <name evidence="5" type="ORF">TSPGSL018_8895</name>
</gene>
<dbReference type="SUPFAM" id="SSF53474">
    <property type="entry name" value="alpha/beta-Hydrolases"/>
    <property type="match status" value="1"/>
</dbReference>
<dbReference type="PANTHER" id="PTHR13390:SF0">
    <property type="entry name" value="LIPID DROPLET-ASSOCIATED HYDROLASE"/>
    <property type="match status" value="1"/>
</dbReference>
<reference evidence="5" key="1">
    <citation type="submission" date="2014-05" db="EMBL/GenBank/DDBJ databases">
        <title>The transcriptome of the halophilic microalga Tetraselmis sp. GSL018 isolated from the Great Salt Lake, Utah.</title>
        <authorList>
            <person name="Jinkerson R.E."/>
            <person name="D'Adamo S."/>
            <person name="Posewitz M.C."/>
        </authorList>
    </citation>
    <scope>NUCLEOTIDE SEQUENCE</scope>
    <source>
        <strain evidence="5">GSL018</strain>
    </source>
</reference>
<dbReference type="EMBL" id="GBEZ01018025">
    <property type="protein sequence ID" value="JAC68371.1"/>
    <property type="molecule type" value="Transcribed_RNA"/>
</dbReference>
<name>A0A061RCY6_9CHLO</name>
<keyword evidence="4" id="KW-0378">Hydrolase</keyword>
<evidence type="ECO:0000256" key="1">
    <source>
        <dbReference type="ARBA" id="ARBA00004502"/>
    </source>
</evidence>
<keyword evidence="3" id="KW-0551">Lipid droplet</keyword>
<dbReference type="InterPro" id="IPR029058">
    <property type="entry name" value="AB_hydrolase_fold"/>
</dbReference>
<organism evidence="5">
    <name type="scientific">Tetraselmis sp. GSL018</name>
    <dbReference type="NCBI Taxonomy" id="582737"/>
    <lineage>
        <taxon>Eukaryota</taxon>
        <taxon>Viridiplantae</taxon>
        <taxon>Chlorophyta</taxon>
        <taxon>core chlorophytes</taxon>
        <taxon>Chlorodendrophyceae</taxon>
        <taxon>Chlorodendrales</taxon>
        <taxon>Chlorodendraceae</taxon>
        <taxon>Tetraselmis</taxon>
    </lineage>
</organism>
<dbReference type="InterPro" id="IPR019363">
    <property type="entry name" value="LDAH"/>
</dbReference>
<evidence type="ECO:0000256" key="4">
    <source>
        <dbReference type="ARBA" id="ARBA00022801"/>
    </source>
</evidence>
<comment type="similarity">
    <text evidence="2">Belongs to the AB hydrolase superfamily. LDAH family.</text>
</comment>
<dbReference type="Pfam" id="PF10230">
    <property type="entry name" value="LIDHydrolase"/>
    <property type="match status" value="1"/>
</dbReference>
<comment type="subcellular location">
    <subcellularLocation>
        <location evidence="1">Lipid droplet</location>
    </subcellularLocation>
</comment>
<dbReference type="GO" id="GO:0005811">
    <property type="term" value="C:lipid droplet"/>
    <property type="evidence" value="ECO:0007669"/>
    <property type="project" value="UniProtKB-SubCell"/>
</dbReference>
<dbReference type="Gene3D" id="3.40.50.1820">
    <property type="entry name" value="alpha/beta hydrolase"/>
    <property type="match status" value="1"/>
</dbReference>
<accession>A0A061RCY6</accession>
<dbReference type="GO" id="GO:0016298">
    <property type="term" value="F:lipase activity"/>
    <property type="evidence" value="ECO:0007669"/>
    <property type="project" value="InterPro"/>
</dbReference>
<dbReference type="GO" id="GO:0019915">
    <property type="term" value="P:lipid storage"/>
    <property type="evidence" value="ECO:0007669"/>
    <property type="project" value="InterPro"/>
</dbReference>
<evidence type="ECO:0000313" key="5">
    <source>
        <dbReference type="EMBL" id="JAC68371.1"/>
    </source>
</evidence>
<sequence>MPLTSPEYIASYPSKQCSDTSQENVRVKRFRSFTTEDSLQSWLSDKQPRIVRCSSSVADLIAESEKVVDLASNSTIKERNERSIPRCIVEVTVKPWRRLTDVGGFSTEVYGLEHTLSGAAALRVVILPGNPGQAAYYLPLISHLHVLLAGRADVMAVSHKGHGIDCSCGKVFSLSEQIEHKVQFLGKLCSGSGAPPVVLVGHSIGAYMALQAARRIEEEAG</sequence>